<gene>
    <name evidence="1" type="ORF">D7V21_07625</name>
</gene>
<dbReference type="GO" id="GO:0009289">
    <property type="term" value="C:pilus"/>
    <property type="evidence" value="ECO:0007669"/>
    <property type="project" value="InterPro"/>
</dbReference>
<dbReference type="EMBL" id="RAXU01000007">
    <property type="protein sequence ID" value="RKG34259.1"/>
    <property type="molecule type" value="Genomic_DNA"/>
</dbReference>
<dbReference type="GO" id="GO:0043709">
    <property type="term" value="P:cell adhesion involved in single-species biofilm formation"/>
    <property type="evidence" value="ECO:0007669"/>
    <property type="project" value="TreeGrafter"/>
</dbReference>
<reference evidence="1 2" key="1">
    <citation type="submission" date="2018-09" db="EMBL/GenBank/DDBJ databases">
        <title>The draft genome of Acinetobacter spp. strains.</title>
        <authorList>
            <person name="Qin J."/>
            <person name="Feng Y."/>
            <person name="Zong Z."/>
        </authorList>
    </citation>
    <scope>NUCLEOTIDE SEQUENCE [LARGE SCALE GENOMIC DNA]</scope>
    <source>
        <strain evidence="1 2">WCHAc060096</strain>
    </source>
</reference>
<protein>
    <submittedName>
        <fullName evidence="1">Type 1 fimbrial protein</fullName>
    </submittedName>
</protein>
<sequence length="192" mass="21429">MVIDQCNKDYLVGISFSLFLAVSPALNAKEIGLRNLGKAELIGSVISTPCSIVMPNRDQTVNFLPSTLPMLSNALVREQQTQSFEIELRDCGSAYNAIDTKTWSIRFDGYNANNINAFVLQGPSQGLGVSLLDNEMNTLKMGESYSLFESLSRYDKDGQVIFLRYFLRLEPTGKPLQAGSYQGLVRFFIDYQ</sequence>
<dbReference type="Gene3D" id="2.60.40.1090">
    <property type="entry name" value="Fimbrial-type adhesion domain"/>
    <property type="match status" value="1"/>
</dbReference>
<proteinExistence type="predicted"/>
<dbReference type="InterPro" id="IPR008966">
    <property type="entry name" value="Adhesion_dom_sf"/>
</dbReference>
<dbReference type="RefSeq" id="WP_120369917.1">
    <property type="nucleotide sequence ID" value="NZ_RAXU01000007.1"/>
</dbReference>
<name>A0A3A8EJF3_9GAMM</name>
<dbReference type="SUPFAM" id="SSF49401">
    <property type="entry name" value="Bacterial adhesins"/>
    <property type="match status" value="1"/>
</dbReference>
<keyword evidence="2" id="KW-1185">Reference proteome</keyword>
<dbReference type="PANTHER" id="PTHR33420">
    <property type="entry name" value="FIMBRIAL SUBUNIT ELFA-RELATED"/>
    <property type="match status" value="1"/>
</dbReference>
<accession>A0A3A8EJF3</accession>
<comment type="caution">
    <text evidence="1">The sequence shown here is derived from an EMBL/GenBank/DDBJ whole genome shotgun (WGS) entry which is preliminary data.</text>
</comment>
<dbReference type="Proteomes" id="UP000269001">
    <property type="component" value="Unassembled WGS sequence"/>
</dbReference>
<dbReference type="InterPro" id="IPR036937">
    <property type="entry name" value="Adhesion_dom_fimbrial_sf"/>
</dbReference>
<dbReference type="AlphaFoldDB" id="A0A3A8EJF3"/>
<dbReference type="PANTHER" id="PTHR33420:SF11">
    <property type="entry name" value="FIMBRIAL-LIKE PROTEIN"/>
    <property type="match status" value="1"/>
</dbReference>
<dbReference type="InterPro" id="IPR050263">
    <property type="entry name" value="Bact_Fimbrial_Adh_Pro"/>
</dbReference>
<evidence type="ECO:0000313" key="2">
    <source>
        <dbReference type="Proteomes" id="UP000269001"/>
    </source>
</evidence>
<evidence type="ECO:0000313" key="1">
    <source>
        <dbReference type="EMBL" id="RKG34259.1"/>
    </source>
</evidence>
<organism evidence="1 2">
    <name type="scientific">Acinetobacter guerrae</name>
    <dbReference type="NCBI Taxonomy" id="1843371"/>
    <lineage>
        <taxon>Bacteria</taxon>
        <taxon>Pseudomonadati</taxon>
        <taxon>Pseudomonadota</taxon>
        <taxon>Gammaproteobacteria</taxon>
        <taxon>Moraxellales</taxon>
        <taxon>Moraxellaceae</taxon>
        <taxon>Acinetobacter</taxon>
    </lineage>
</organism>